<protein>
    <submittedName>
        <fullName evidence="1">Uncharacterized protein</fullName>
    </submittedName>
</protein>
<organism evidence="1 2">
    <name type="scientific">Cupriavidus pauculus</name>
    <dbReference type="NCBI Taxonomy" id="82633"/>
    <lineage>
        <taxon>Bacteria</taxon>
        <taxon>Pseudomonadati</taxon>
        <taxon>Pseudomonadota</taxon>
        <taxon>Betaproteobacteria</taxon>
        <taxon>Burkholderiales</taxon>
        <taxon>Burkholderiaceae</taxon>
        <taxon>Cupriavidus</taxon>
    </lineage>
</organism>
<dbReference type="EMBL" id="CP044065">
    <property type="protein sequence ID" value="QET03221.1"/>
    <property type="molecule type" value="Genomic_DNA"/>
</dbReference>
<evidence type="ECO:0000313" key="2">
    <source>
        <dbReference type="Proteomes" id="UP000322822"/>
    </source>
</evidence>
<sequence length="74" mass="8458">MGIGEQIQMPLDLGMPQERSFDACQEDANVFDIERRSAVVLQFPSSRVHQADQMEEAMLLERILRRSAGFGAWF</sequence>
<reference evidence="1 2" key="1">
    <citation type="submission" date="2019-09" db="EMBL/GenBank/DDBJ databases">
        <title>FDA dAtabase for Regulatory Grade micrObial Sequences (FDA-ARGOS): Supporting development and validation of Infectious Disease Dx tests.</title>
        <authorList>
            <person name="Sciortino C."/>
            <person name="Tallon L."/>
            <person name="Sadzewicz L."/>
            <person name="Vavikolanu K."/>
            <person name="Mehta A."/>
            <person name="Aluvathingal J."/>
            <person name="Nadendla S."/>
            <person name="Nandy P."/>
            <person name="Geyer C."/>
            <person name="Yan Y."/>
            <person name="Sichtig H."/>
        </authorList>
    </citation>
    <scope>NUCLEOTIDE SEQUENCE [LARGE SCALE GENOMIC DNA]</scope>
    <source>
        <strain evidence="1 2">FDAARGOS_664</strain>
    </source>
</reference>
<dbReference type="Proteomes" id="UP000322822">
    <property type="component" value="Chromosome 1"/>
</dbReference>
<gene>
    <name evidence="1" type="ORF">FOB72_14975</name>
</gene>
<dbReference type="AlphaFoldDB" id="A0A5P2H597"/>
<proteinExistence type="predicted"/>
<evidence type="ECO:0000313" key="1">
    <source>
        <dbReference type="EMBL" id="QET03221.1"/>
    </source>
</evidence>
<name>A0A5P2H597_9BURK</name>
<accession>A0A5P2H597</accession>
<dbReference type="RefSeq" id="WP_150373336.1">
    <property type="nucleotide sequence ID" value="NZ_CP044065.1"/>
</dbReference>